<proteinExistence type="predicted"/>
<name>Q1ZN55_PHOAS</name>
<feature type="domain" description="DDE" evidence="1">
    <location>
        <begin position="2"/>
        <end position="48"/>
    </location>
</feature>
<sequence>MKYLNNGIESDHSPIKKLIMTTSGFKVQKRAWDTIQGFESVRMLNKGQFGFWLRHDERQTLVRERSAFIHRLFNIDIIF</sequence>
<dbReference type="AlphaFoldDB" id="Q1ZN55"/>
<reference evidence="2 3" key="1">
    <citation type="journal article" date="2009" name="Proc. Natl. Acad. Sci. U.S.A.">
        <title>The genomic basis of trophic strategy in marine bacteria.</title>
        <authorList>
            <person name="Lauro F.M."/>
            <person name="McDougald D."/>
            <person name="Thomas T."/>
            <person name="Williams T.J."/>
            <person name="Egan S."/>
            <person name="Rice S."/>
            <person name="DeMaere M.Z."/>
            <person name="Ting L."/>
            <person name="Ertan H."/>
            <person name="Johnson J."/>
            <person name="Ferriera S."/>
            <person name="Lapidus A."/>
            <person name="Anderson I."/>
            <person name="Kyrpides N."/>
            <person name="Munk A.C."/>
            <person name="Detter C."/>
            <person name="Han C.S."/>
            <person name="Brown M.V."/>
            <person name="Robb F.T."/>
            <person name="Kjelleberg S."/>
            <person name="Cavicchioli R."/>
        </authorList>
    </citation>
    <scope>NUCLEOTIDE SEQUENCE [LARGE SCALE GENOMIC DNA]</scope>
    <source>
        <strain evidence="2 3">S14</strain>
    </source>
</reference>
<protein>
    <submittedName>
        <fullName evidence="2">Putative transposase</fullName>
    </submittedName>
</protein>
<dbReference type="Pfam" id="PF13610">
    <property type="entry name" value="DDE_Tnp_IS240"/>
    <property type="match status" value="1"/>
</dbReference>
<dbReference type="InterPro" id="IPR032874">
    <property type="entry name" value="DDE_dom"/>
</dbReference>
<dbReference type="eggNOG" id="COG3316">
    <property type="taxonomic scope" value="Bacteria"/>
</dbReference>
<evidence type="ECO:0000313" key="2">
    <source>
        <dbReference type="EMBL" id="EAS63483.1"/>
    </source>
</evidence>
<dbReference type="HOGENOM" id="CLU_2728661_0_0_6"/>
<accession>Q1ZN55</accession>
<evidence type="ECO:0000259" key="1">
    <source>
        <dbReference type="Pfam" id="PF13610"/>
    </source>
</evidence>
<evidence type="ECO:0000313" key="3">
    <source>
        <dbReference type="Proteomes" id="UP000001603"/>
    </source>
</evidence>
<dbReference type="Proteomes" id="UP000001603">
    <property type="component" value="Unassembled WGS sequence"/>
</dbReference>
<comment type="caution">
    <text evidence="2">The sequence shown here is derived from an EMBL/GenBank/DDBJ whole genome shotgun (WGS) entry which is preliminary data.</text>
</comment>
<gene>
    <name evidence="2" type="ORF">VAS14_08425</name>
</gene>
<organism evidence="2 3">
    <name type="scientific">Photobacterium angustum (strain S14 / CCUG 15956)</name>
    <name type="common">Vibrio sp. (strain S14 / CCUG 15956)</name>
    <dbReference type="NCBI Taxonomy" id="314292"/>
    <lineage>
        <taxon>Bacteria</taxon>
        <taxon>Pseudomonadati</taxon>
        <taxon>Pseudomonadota</taxon>
        <taxon>Gammaproteobacteria</taxon>
        <taxon>Vibrionales</taxon>
        <taxon>Vibrionaceae</taxon>
        <taxon>Photobacterium</taxon>
    </lineage>
</organism>
<dbReference type="EMBL" id="AAOJ01000006">
    <property type="protein sequence ID" value="EAS63483.1"/>
    <property type="molecule type" value="Genomic_DNA"/>
</dbReference>